<protein>
    <recommendedName>
        <fullName evidence="1">V(D)J recombination-activating protein 1 RNase H domain-containing protein</fullName>
    </recommendedName>
</protein>
<name>A0AAV7JI54_9METZ</name>
<gene>
    <name evidence="2" type="ORF">LOD99_11918</name>
</gene>
<dbReference type="AlphaFoldDB" id="A0AAV7JI54"/>
<evidence type="ECO:0000313" key="3">
    <source>
        <dbReference type="Proteomes" id="UP001165289"/>
    </source>
</evidence>
<dbReference type="Proteomes" id="UP001165289">
    <property type="component" value="Unassembled WGS sequence"/>
</dbReference>
<comment type="caution">
    <text evidence="2">The sequence shown here is derived from an EMBL/GenBank/DDBJ whole genome shotgun (WGS) entry which is preliminary data.</text>
</comment>
<evidence type="ECO:0000313" key="2">
    <source>
        <dbReference type="EMBL" id="KAI6648109.1"/>
    </source>
</evidence>
<keyword evidence="3" id="KW-1185">Reference proteome</keyword>
<dbReference type="EMBL" id="JAKMXF010000332">
    <property type="protein sequence ID" value="KAI6648109.1"/>
    <property type="molecule type" value="Genomic_DNA"/>
</dbReference>
<feature type="domain" description="V(D)J recombination-activating protein 1 RNase H" evidence="1">
    <location>
        <begin position="279"/>
        <end position="397"/>
    </location>
</feature>
<sequence length="710" mass="80373">MSVLITNNEAYSLYISNGRSVTVSVRKLIENNHLSEEETATLHLKFKSLLTSREAYRRKDLETWDNMIFHSTHLTISNPRKRISLDPEFSLVTDSENRNFSEQIVTESRKHILECHMKTSRSRLGVLLEHVDFLAEREKIEPKQLLALALELVSNKSYDRDTSDMCREIIDKGSFSGVLNKVQISKCAYILDRLEIGASKYTNLKRILKGDVKLPSYKLVSQYRREISLINEMEIVRDPEALSIGTCVSYHSILSLTIQRLLSTLDPVPDSHYPLKIKISDGLDGSGCHQTYNQQSNNSALSTKTFILFGFKVISITDTLGNDVFYNSSPNSPFCFRPVALIALKEDYSSVKLIMNTIVNPQTDHIIQDGLSLIGGHAQVEIVRSLFDTKMAGLLDGAGGASCHLCTATDSRIKSLEWAHSGFPINRLISDARQLFEEVDEEDYLKLPSNQRVGITHQPTSNIDIIAASPLHAYLCVFRWFMLLIYHLDAGHKVWAPSNSKVNFSMKRVRAILQERCNFSVDIPSSQGGTSTTGNIARDCFLNKRDFLTWATSSINPSDKISLEKIQTNLSVLLRLLNSGDLINCDKMQELCKETYEFILIEYPWASITPSLHKLLAHSFQLIGAYNNGKGLQNLSEECLESCNKFVRRYRENLARKTSFTDNVRDILVRLLCCSDPILVQNRLMHAKKKRDVANSLQEILYNSIPSDDL</sequence>
<proteinExistence type="predicted"/>
<accession>A0AAV7JI54</accession>
<evidence type="ECO:0000259" key="1">
    <source>
        <dbReference type="Pfam" id="PF26100"/>
    </source>
</evidence>
<organism evidence="2 3">
    <name type="scientific">Oopsacas minuta</name>
    <dbReference type="NCBI Taxonomy" id="111878"/>
    <lineage>
        <taxon>Eukaryota</taxon>
        <taxon>Metazoa</taxon>
        <taxon>Porifera</taxon>
        <taxon>Hexactinellida</taxon>
        <taxon>Hexasterophora</taxon>
        <taxon>Lyssacinosida</taxon>
        <taxon>Leucopsacidae</taxon>
        <taxon>Oopsacas</taxon>
    </lineage>
</organism>
<reference evidence="2 3" key="1">
    <citation type="journal article" date="2023" name="BMC Biol.">
        <title>The compact genome of the sponge Oopsacas minuta (Hexactinellida) is lacking key metazoan core genes.</title>
        <authorList>
            <person name="Santini S."/>
            <person name="Schenkelaars Q."/>
            <person name="Jourda C."/>
            <person name="Duchesne M."/>
            <person name="Belahbib H."/>
            <person name="Rocher C."/>
            <person name="Selva M."/>
            <person name="Riesgo A."/>
            <person name="Vervoort M."/>
            <person name="Leys S.P."/>
            <person name="Kodjabachian L."/>
            <person name="Le Bivic A."/>
            <person name="Borchiellini C."/>
            <person name="Claverie J.M."/>
            <person name="Renard E."/>
        </authorList>
    </citation>
    <scope>NUCLEOTIDE SEQUENCE [LARGE SCALE GENOMIC DNA]</scope>
    <source>
        <strain evidence="2">SPO-2</strain>
    </source>
</reference>
<dbReference type="InterPro" id="IPR058554">
    <property type="entry name" value="RAG1_RNase_H"/>
</dbReference>
<dbReference type="Pfam" id="PF26100">
    <property type="entry name" value="RAG1_RNase_H"/>
    <property type="match status" value="1"/>
</dbReference>